<dbReference type="GO" id="GO:0005615">
    <property type="term" value="C:extracellular space"/>
    <property type="evidence" value="ECO:0007669"/>
    <property type="project" value="TreeGrafter"/>
</dbReference>
<dbReference type="Pfam" id="PF17900">
    <property type="entry name" value="Peptidase_M1_N"/>
    <property type="match status" value="1"/>
</dbReference>
<dbReference type="InterPro" id="IPR050344">
    <property type="entry name" value="Peptidase_M1_aminopeptidases"/>
</dbReference>
<dbReference type="InterPro" id="IPR027268">
    <property type="entry name" value="Peptidase_M4/M1_CTD_sf"/>
</dbReference>
<keyword evidence="7 15" id="KW-0732">Signal</keyword>
<keyword evidence="9 14" id="KW-0862">Zinc</keyword>
<dbReference type="Gene3D" id="1.25.50.20">
    <property type="match status" value="1"/>
</dbReference>
<dbReference type="EMBL" id="OU896714">
    <property type="protein sequence ID" value="CAH1180408.1"/>
    <property type="molecule type" value="Genomic_DNA"/>
</dbReference>
<evidence type="ECO:0000256" key="12">
    <source>
        <dbReference type="ARBA" id="ARBA00023180"/>
    </source>
</evidence>
<evidence type="ECO:0000256" key="11">
    <source>
        <dbReference type="ARBA" id="ARBA00023136"/>
    </source>
</evidence>
<dbReference type="Gene3D" id="2.60.40.1910">
    <property type="match status" value="1"/>
</dbReference>
<evidence type="ECO:0000256" key="5">
    <source>
        <dbReference type="ARBA" id="ARBA00022670"/>
    </source>
</evidence>
<evidence type="ECO:0000256" key="7">
    <source>
        <dbReference type="ARBA" id="ARBA00022729"/>
    </source>
</evidence>
<dbReference type="Pfam" id="PF11838">
    <property type="entry name" value="ERAP1_C"/>
    <property type="match status" value="1"/>
</dbReference>
<comment type="subcellular location">
    <subcellularLocation>
        <location evidence="1">Cell membrane</location>
        <topology evidence="1">Lipid-anchor</topology>
        <topology evidence="1">GPI-anchor</topology>
    </subcellularLocation>
</comment>
<dbReference type="SUPFAM" id="SSF55486">
    <property type="entry name" value="Metalloproteases ('zincins'), catalytic domain"/>
    <property type="match status" value="1"/>
</dbReference>
<evidence type="ECO:0000259" key="18">
    <source>
        <dbReference type="Pfam" id="PF17900"/>
    </source>
</evidence>
<evidence type="ECO:0000313" key="19">
    <source>
        <dbReference type="EMBL" id="CAH1180408.1"/>
    </source>
</evidence>
<name>A0A9P0DTC6_PHACE</name>
<comment type="cofactor">
    <cofactor evidence="14">
        <name>Zn(2+)</name>
        <dbReference type="ChEBI" id="CHEBI:29105"/>
    </cofactor>
    <text evidence="14">Binds 1 zinc ion per subunit.</text>
</comment>
<keyword evidence="5 14" id="KW-0645">Protease</keyword>
<dbReference type="Gene3D" id="1.10.390.10">
    <property type="entry name" value="Neutral Protease Domain 2"/>
    <property type="match status" value="1"/>
</dbReference>
<dbReference type="InterPro" id="IPR045357">
    <property type="entry name" value="Aminopeptidase_N-like_N"/>
</dbReference>
<keyword evidence="14" id="KW-0031">Aminopeptidase</keyword>
<evidence type="ECO:0000256" key="1">
    <source>
        <dbReference type="ARBA" id="ARBA00004609"/>
    </source>
</evidence>
<dbReference type="GO" id="GO:0042277">
    <property type="term" value="F:peptide binding"/>
    <property type="evidence" value="ECO:0007669"/>
    <property type="project" value="TreeGrafter"/>
</dbReference>
<dbReference type="InterPro" id="IPR001930">
    <property type="entry name" value="Peptidase_M1"/>
</dbReference>
<dbReference type="AlphaFoldDB" id="A0A9P0DTC6"/>
<evidence type="ECO:0000256" key="6">
    <source>
        <dbReference type="ARBA" id="ARBA00022723"/>
    </source>
</evidence>
<dbReference type="InterPro" id="IPR042097">
    <property type="entry name" value="Aminopeptidase_N-like_N_sf"/>
</dbReference>
<evidence type="ECO:0000256" key="10">
    <source>
        <dbReference type="ARBA" id="ARBA00023049"/>
    </source>
</evidence>
<dbReference type="Proteomes" id="UP001153737">
    <property type="component" value="Chromosome 8"/>
</dbReference>
<feature type="domain" description="Aminopeptidase N-like N-terminal" evidence="18">
    <location>
        <begin position="35"/>
        <end position="221"/>
    </location>
</feature>
<evidence type="ECO:0000256" key="3">
    <source>
        <dbReference type="ARBA" id="ARBA00022475"/>
    </source>
</evidence>
<gene>
    <name evidence="19" type="ORF">PHAECO_LOCUS11635</name>
</gene>
<organism evidence="19 20">
    <name type="scientific">Phaedon cochleariae</name>
    <name type="common">Mustard beetle</name>
    <dbReference type="NCBI Taxonomy" id="80249"/>
    <lineage>
        <taxon>Eukaryota</taxon>
        <taxon>Metazoa</taxon>
        <taxon>Ecdysozoa</taxon>
        <taxon>Arthropoda</taxon>
        <taxon>Hexapoda</taxon>
        <taxon>Insecta</taxon>
        <taxon>Pterygota</taxon>
        <taxon>Neoptera</taxon>
        <taxon>Endopterygota</taxon>
        <taxon>Coleoptera</taxon>
        <taxon>Polyphaga</taxon>
        <taxon>Cucujiformia</taxon>
        <taxon>Chrysomeloidea</taxon>
        <taxon>Chrysomelidae</taxon>
        <taxon>Chrysomelinae</taxon>
        <taxon>Chrysomelini</taxon>
        <taxon>Phaedon</taxon>
    </lineage>
</organism>
<feature type="domain" description="Peptidase M1 membrane alanine aminopeptidase" evidence="16">
    <location>
        <begin position="283"/>
        <end position="468"/>
    </location>
</feature>
<proteinExistence type="inferred from homology"/>
<dbReference type="FunFam" id="2.60.40.1910:FF:000008">
    <property type="entry name" value="Aminopeptidase"/>
    <property type="match status" value="1"/>
</dbReference>
<dbReference type="PRINTS" id="PR00756">
    <property type="entry name" value="ALADIPTASE"/>
</dbReference>
<evidence type="ECO:0000256" key="14">
    <source>
        <dbReference type="RuleBase" id="RU364040"/>
    </source>
</evidence>
<keyword evidence="13" id="KW-0449">Lipoprotein</keyword>
<keyword evidence="20" id="KW-1185">Reference proteome</keyword>
<keyword evidence="4" id="KW-0336">GPI-anchor</keyword>
<evidence type="ECO:0000259" key="16">
    <source>
        <dbReference type="Pfam" id="PF01433"/>
    </source>
</evidence>
<evidence type="ECO:0000256" key="4">
    <source>
        <dbReference type="ARBA" id="ARBA00022622"/>
    </source>
</evidence>
<dbReference type="Gene3D" id="2.60.40.1730">
    <property type="entry name" value="tricorn interacting facor f3 domain"/>
    <property type="match status" value="1"/>
</dbReference>
<dbReference type="PANTHER" id="PTHR11533:SF301">
    <property type="entry name" value="AMINOPEPTIDASE"/>
    <property type="match status" value="1"/>
</dbReference>
<keyword evidence="8 14" id="KW-0378">Hydrolase</keyword>
<keyword evidence="12" id="KW-0325">Glycoprotein</keyword>
<protein>
    <recommendedName>
        <fullName evidence="14">Aminopeptidase</fullName>
        <ecNumber evidence="14">3.4.11.-</ecNumber>
    </recommendedName>
</protein>
<dbReference type="SUPFAM" id="SSF63737">
    <property type="entry name" value="Leukotriene A4 hydrolase N-terminal domain"/>
    <property type="match status" value="1"/>
</dbReference>
<dbReference type="GO" id="GO:0070006">
    <property type="term" value="F:metalloaminopeptidase activity"/>
    <property type="evidence" value="ECO:0007669"/>
    <property type="project" value="TreeGrafter"/>
</dbReference>
<keyword evidence="11" id="KW-0472">Membrane</keyword>
<dbReference type="GO" id="GO:0005737">
    <property type="term" value="C:cytoplasm"/>
    <property type="evidence" value="ECO:0007669"/>
    <property type="project" value="TreeGrafter"/>
</dbReference>
<keyword evidence="10 14" id="KW-0482">Metalloprotease</keyword>
<feature type="signal peptide" evidence="15">
    <location>
        <begin position="1"/>
        <end position="24"/>
    </location>
</feature>
<evidence type="ECO:0000256" key="13">
    <source>
        <dbReference type="ARBA" id="ARBA00023288"/>
    </source>
</evidence>
<dbReference type="CDD" id="cd09601">
    <property type="entry name" value="M1_APN-Q_like"/>
    <property type="match status" value="1"/>
</dbReference>
<evidence type="ECO:0000256" key="2">
    <source>
        <dbReference type="ARBA" id="ARBA00010136"/>
    </source>
</evidence>
<dbReference type="InterPro" id="IPR014782">
    <property type="entry name" value="Peptidase_M1_dom"/>
</dbReference>
<reference evidence="19" key="2">
    <citation type="submission" date="2022-10" db="EMBL/GenBank/DDBJ databases">
        <authorList>
            <consortium name="ENA_rothamsted_submissions"/>
            <consortium name="culmorum"/>
            <person name="King R."/>
        </authorList>
    </citation>
    <scope>NUCLEOTIDE SEQUENCE</scope>
</reference>
<accession>A0A9P0DTC6</accession>
<dbReference type="PANTHER" id="PTHR11533">
    <property type="entry name" value="PROTEASE M1 ZINC METALLOPROTEASE"/>
    <property type="match status" value="1"/>
</dbReference>
<dbReference type="GO" id="GO:0098552">
    <property type="term" value="C:side of membrane"/>
    <property type="evidence" value="ECO:0007669"/>
    <property type="project" value="UniProtKB-KW"/>
</dbReference>
<dbReference type="GO" id="GO:0005886">
    <property type="term" value="C:plasma membrane"/>
    <property type="evidence" value="ECO:0007669"/>
    <property type="project" value="UniProtKB-SubCell"/>
</dbReference>
<dbReference type="GO" id="GO:0006508">
    <property type="term" value="P:proteolysis"/>
    <property type="evidence" value="ECO:0007669"/>
    <property type="project" value="UniProtKB-KW"/>
</dbReference>
<comment type="similarity">
    <text evidence="2 14">Belongs to the peptidase M1 family.</text>
</comment>
<evidence type="ECO:0000256" key="8">
    <source>
        <dbReference type="ARBA" id="ARBA00022801"/>
    </source>
</evidence>
<keyword evidence="6 14" id="KW-0479">Metal-binding</keyword>
<dbReference type="OrthoDB" id="6765856at2759"/>
<dbReference type="GO" id="GO:0043171">
    <property type="term" value="P:peptide catabolic process"/>
    <property type="evidence" value="ECO:0007669"/>
    <property type="project" value="TreeGrafter"/>
</dbReference>
<sequence>MVSKGTQICIFLLLISEQISKNEAERHRLPDTAIPLSYILTIKIEDINSDTLSGSVVISFNTNEATNETLLHASLAYMNITEIVLNADYNKTCNISSHNENTGIVTISCPENTSTDEPNTLYIAYAALLSETSDSGIYRTKVYEANGNVDKIIATQLAPSFARRMFPCFDEPRFKTTFDLFVVHPQAYEVLANSPILSTTFTQDGWAETEFYTSPPMSTYLLGFVMGKFLNVSAAATDVNAIYRVFTRPEMINYTGTALSHGPQLVKAMGDLTGIQYRDMEDKQLYQVALPDLKFQAMENWGLLTYREAEILDEADKTTALSKQNIIPLMARQISNQWFGNYATMDWWSNVWLNDGFATYFQYYLPDKIDGLDMDLDKQFTVNVLQLALREDAYPESSALSGDDIDDTITDEYFKKADYLTHGKGASVIRMMKSVLGEDKFQEKIKLYLQVNKFNTTNPTSLLESLQLGNMMEQWIYKSGYPLLHVTLNNNQVEITQEQFSNVKNNSDSSTQWNIPVTYTTSEEKNFNREHIDWLKKDEALSIELKDGSWIVLNIQQTGFYRVSYDDVLWERLIVALNRERTTIHVLNRAQLVDDAFSLSQVGRMSYINAFRLADFLLEETEYAPWVSALNAISYMMDRVTDEDTIELLKSRTLQYIDSAFPTLRKIEGNSHIDILKETMILRWKCSLGNEDCIEYAKQSFQEYQQSRSLSDFNEKEIILCYGAKHSTNPEHVYRYLLSSFEDSKSPAERETILMAIGCISKKTILSQFLKETLDSDSIISRTYYSPVVFESVLSNNDFGCDVTLEFLERHLKIFVEMYRDFLPISTIVNRLSDKIKTEEQIGELKEIIANSGGIPDSDKILNKIDYHLKWAAENSEKIKTSLIQHKSQAFTHSQLFLPIIISILLSLTYTIQ</sequence>
<evidence type="ECO:0000256" key="15">
    <source>
        <dbReference type="SAM" id="SignalP"/>
    </source>
</evidence>
<feature type="chain" id="PRO_5040230990" description="Aminopeptidase" evidence="15">
    <location>
        <begin position="25"/>
        <end position="913"/>
    </location>
</feature>
<evidence type="ECO:0000313" key="20">
    <source>
        <dbReference type="Proteomes" id="UP001153737"/>
    </source>
</evidence>
<dbReference type="InterPro" id="IPR034016">
    <property type="entry name" value="M1_APN-typ"/>
</dbReference>
<dbReference type="Pfam" id="PF01433">
    <property type="entry name" value="Peptidase_M1"/>
    <property type="match status" value="1"/>
</dbReference>
<dbReference type="InterPro" id="IPR024571">
    <property type="entry name" value="ERAP1-like_C_dom"/>
</dbReference>
<dbReference type="GO" id="GO:0008270">
    <property type="term" value="F:zinc ion binding"/>
    <property type="evidence" value="ECO:0007669"/>
    <property type="project" value="UniProtKB-UniRule"/>
</dbReference>
<evidence type="ECO:0000256" key="9">
    <source>
        <dbReference type="ARBA" id="ARBA00022833"/>
    </source>
</evidence>
<evidence type="ECO:0000259" key="17">
    <source>
        <dbReference type="Pfam" id="PF11838"/>
    </source>
</evidence>
<keyword evidence="3" id="KW-1003">Cell membrane</keyword>
<feature type="domain" description="ERAP1-like C-terminal" evidence="17">
    <location>
        <begin position="550"/>
        <end position="858"/>
    </location>
</feature>
<reference evidence="19" key="1">
    <citation type="submission" date="2022-01" db="EMBL/GenBank/DDBJ databases">
        <authorList>
            <person name="King R."/>
        </authorList>
    </citation>
    <scope>NUCLEOTIDE SEQUENCE</scope>
</reference>
<dbReference type="EC" id="3.4.11.-" evidence="14"/>